<feature type="signal peptide" evidence="3">
    <location>
        <begin position="1"/>
        <end position="41"/>
    </location>
</feature>
<feature type="region of interest" description="Disordered" evidence="1">
    <location>
        <begin position="130"/>
        <end position="163"/>
    </location>
</feature>
<proteinExistence type="predicted"/>
<feature type="compositionally biased region" description="Low complexity" evidence="1">
    <location>
        <begin position="390"/>
        <end position="407"/>
    </location>
</feature>
<evidence type="ECO:0000313" key="5">
    <source>
        <dbReference type="Proteomes" id="UP001530293"/>
    </source>
</evidence>
<keyword evidence="2" id="KW-0812">Transmembrane</keyword>
<comment type="caution">
    <text evidence="4">The sequence shown here is derived from an EMBL/GenBank/DDBJ whole genome shotgun (WGS) entry which is preliminary data.</text>
</comment>
<feature type="transmembrane region" description="Helical" evidence="2">
    <location>
        <begin position="999"/>
        <end position="1018"/>
    </location>
</feature>
<dbReference type="PANTHER" id="PTHR34284:SF1">
    <property type="entry name" value="FG-GAP REPEAT-CONTAINING PROTEIN"/>
    <property type="match status" value="1"/>
</dbReference>
<evidence type="ECO:0000256" key="1">
    <source>
        <dbReference type="SAM" id="MobiDB-lite"/>
    </source>
</evidence>
<keyword evidence="5" id="KW-1185">Reference proteome</keyword>
<dbReference type="PANTHER" id="PTHR34284">
    <property type="entry name" value="FG-GAP REPEAT-CONTAINING PROTEIN"/>
    <property type="match status" value="1"/>
</dbReference>
<feature type="region of interest" description="Disordered" evidence="1">
    <location>
        <begin position="184"/>
        <end position="230"/>
    </location>
</feature>
<feature type="region of interest" description="Disordered" evidence="1">
    <location>
        <begin position="390"/>
        <end position="418"/>
    </location>
</feature>
<dbReference type="Proteomes" id="UP001530293">
    <property type="component" value="Unassembled WGS sequence"/>
</dbReference>
<accession>A0ABD3MBS8</accession>
<feature type="compositionally biased region" description="Basic and acidic residues" evidence="1">
    <location>
        <begin position="530"/>
        <end position="539"/>
    </location>
</feature>
<feature type="compositionally biased region" description="Low complexity" evidence="1">
    <location>
        <begin position="267"/>
        <end position="277"/>
    </location>
</feature>
<name>A0ABD3MBS8_9STRA</name>
<keyword evidence="2" id="KW-1133">Transmembrane helix</keyword>
<sequence>MIPNTVIDGRLSSPSSINLGLRKRDAVAIFVCLLLLRLAFAPSNDVNGGGGEFISHSRIAASMILAFYYPFQSNGDIVNGEGQKYVVDDNAAGRRRTARPAPLDIDGDGAFDSLAMPVFLTRENVMQEEELESAEIMRSRHHRKTTSSSTTKSKMDDQYARSKEWPQNGSWGLRILDLRPLHHSHQHENSNDGSIDGPFAPRTLFLSPLLPPSQQHRGGESEDESLQQTQHRSVTYPIKLLSIQIPIQRTHLGEEEKFRQRHKKDSTTASLSSSTGSYGKNPNIPSKEDQLSQKYDRTRHYFCGRDWHHAAQSCHRHCGGGLSSECGEGETCYADTPCDVHIEPSGDKSNEQETGSMALTKGGTLPGIVAVWSDGSVSLHVITADVTTTTATTSETSSSGGQHPPQQHQHRAKRARQLHKKPELELRQLWRVYPFELNSERVGSESINQREYAGGGDDSIIEFVELGMTFESGAMYGDTSFGKQEKQFGENGAILLGGRYTIRSKSHQHPMRVSFHALDSVTGTSLWELKGNHRDKPTGQKEAGNNEPRIPIIHTTSSARRRSHLPVADVLDPELDNENAFVEGDDVMTSEECMSHFRASVLDGESGALPHEFWDNGEFGSMSVGRFDRSKGYAGKRRKTLGKMGLQLINKYKDGSRVQNENGITMTGGDIGQGRGASYGKGGGIGGNYLGSASNGRSWQSELIQRAIPQRLIRQQMYKSRHPHMGKPNVVIFHGREGLAVLSLKNGLPVCHISLMDHSVYADVDQDGVIDTVQVITNPESFSESSVVKSLIHRIAGPASEAQDDAPVICHALVTSGLPPREEVFTAPLCLGGPANRPNLSAAPPLLVEGSLGYGNDVVFAMNNGVVTRYDFTGREVWRKRGGLKDGTPTWKSVRSAVFLGRIQFGTIREAHSSVSASSHRNQHRPGSPVRPILLSGEDGAALISPASGKVLCSIIYPQSVLSQPLLVDLTGDGTDDLLVVSNDAVWGYRVVVETGRSGGFVIVVVTLLIGVALAALMQKTNHRLGQPSKRSTDI</sequence>
<feature type="region of interest" description="Disordered" evidence="1">
    <location>
        <begin position="529"/>
        <end position="548"/>
    </location>
</feature>
<protein>
    <submittedName>
        <fullName evidence="4">Uncharacterized protein</fullName>
    </submittedName>
</protein>
<keyword evidence="2" id="KW-0472">Membrane</keyword>
<evidence type="ECO:0000313" key="4">
    <source>
        <dbReference type="EMBL" id="KAL3761506.1"/>
    </source>
</evidence>
<feature type="region of interest" description="Disordered" evidence="1">
    <location>
        <begin position="255"/>
        <end position="292"/>
    </location>
</feature>
<feature type="compositionally biased region" description="Basic residues" evidence="1">
    <location>
        <begin position="408"/>
        <end position="418"/>
    </location>
</feature>
<feature type="chain" id="PRO_5044745218" evidence="3">
    <location>
        <begin position="42"/>
        <end position="1035"/>
    </location>
</feature>
<gene>
    <name evidence="4" type="ORF">ACHAWU_006536</name>
</gene>
<organism evidence="4 5">
    <name type="scientific">Discostella pseudostelligera</name>
    <dbReference type="NCBI Taxonomy" id="259834"/>
    <lineage>
        <taxon>Eukaryota</taxon>
        <taxon>Sar</taxon>
        <taxon>Stramenopiles</taxon>
        <taxon>Ochrophyta</taxon>
        <taxon>Bacillariophyta</taxon>
        <taxon>Coscinodiscophyceae</taxon>
        <taxon>Thalassiosirophycidae</taxon>
        <taxon>Stephanodiscales</taxon>
        <taxon>Stephanodiscaceae</taxon>
        <taxon>Discostella</taxon>
    </lineage>
</organism>
<evidence type="ECO:0000256" key="3">
    <source>
        <dbReference type="SAM" id="SignalP"/>
    </source>
</evidence>
<reference evidence="4 5" key="1">
    <citation type="submission" date="2024-10" db="EMBL/GenBank/DDBJ databases">
        <title>Updated reference genomes for cyclostephanoid diatoms.</title>
        <authorList>
            <person name="Roberts W.R."/>
            <person name="Alverson A.J."/>
        </authorList>
    </citation>
    <scope>NUCLEOTIDE SEQUENCE [LARGE SCALE GENOMIC DNA]</scope>
    <source>
        <strain evidence="4 5">AJA232-27</strain>
    </source>
</reference>
<feature type="compositionally biased region" description="Low complexity" evidence="1">
    <location>
        <begin position="206"/>
        <end position="215"/>
    </location>
</feature>
<dbReference type="AlphaFoldDB" id="A0ABD3MBS8"/>
<feature type="compositionally biased region" description="Basic and acidic residues" evidence="1">
    <location>
        <begin position="153"/>
        <end position="163"/>
    </location>
</feature>
<dbReference type="EMBL" id="JALLBG020000149">
    <property type="protein sequence ID" value="KAL3761506.1"/>
    <property type="molecule type" value="Genomic_DNA"/>
</dbReference>
<evidence type="ECO:0000256" key="2">
    <source>
        <dbReference type="SAM" id="Phobius"/>
    </source>
</evidence>
<keyword evidence="3" id="KW-0732">Signal</keyword>